<gene>
    <name evidence="1" type="ORF">IWQ57_004219</name>
</gene>
<dbReference type="Proteomes" id="UP001140234">
    <property type="component" value="Unassembled WGS sequence"/>
</dbReference>
<protein>
    <submittedName>
        <fullName evidence="1">Uncharacterized protein</fullName>
    </submittedName>
</protein>
<comment type="caution">
    <text evidence="1">The sequence shown here is derived from an EMBL/GenBank/DDBJ whole genome shotgun (WGS) entry which is preliminary data.</text>
</comment>
<accession>A0ACC1JTJ5</accession>
<evidence type="ECO:0000313" key="1">
    <source>
        <dbReference type="EMBL" id="KAJ2766792.1"/>
    </source>
</evidence>
<name>A0ACC1JTJ5_9FUNG</name>
<reference evidence="1" key="1">
    <citation type="submission" date="2022-07" db="EMBL/GenBank/DDBJ databases">
        <title>Phylogenomic reconstructions and comparative analyses of Kickxellomycotina fungi.</title>
        <authorList>
            <person name="Reynolds N.K."/>
            <person name="Stajich J.E."/>
            <person name="Barry K."/>
            <person name="Grigoriev I.V."/>
            <person name="Crous P."/>
            <person name="Smith M.E."/>
        </authorList>
    </citation>
    <scope>NUCLEOTIDE SEQUENCE</scope>
    <source>
        <strain evidence="1">CBS 109366</strain>
    </source>
</reference>
<organism evidence="1 2">
    <name type="scientific">Coemansia nantahalensis</name>
    <dbReference type="NCBI Taxonomy" id="2789366"/>
    <lineage>
        <taxon>Eukaryota</taxon>
        <taxon>Fungi</taxon>
        <taxon>Fungi incertae sedis</taxon>
        <taxon>Zoopagomycota</taxon>
        <taxon>Kickxellomycotina</taxon>
        <taxon>Kickxellomycetes</taxon>
        <taxon>Kickxellales</taxon>
        <taxon>Kickxellaceae</taxon>
        <taxon>Coemansia</taxon>
    </lineage>
</organism>
<feature type="non-terminal residue" evidence="1">
    <location>
        <position position="1"/>
    </location>
</feature>
<evidence type="ECO:0000313" key="2">
    <source>
        <dbReference type="Proteomes" id="UP001140234"/>
    </source>
</evidence>
<dbReference type="EMBL" id="JANBUJ010001599">
    <property type="protein sequence ID" value="KAJ2766792.1"/>
    <property type="molecule type" value="Genomic_DNA"/>
</dbReference>
<proteinExistence type="predicted"/>
<keyword evidence="2" id="KW-1185">Reference proteome</keyword>
<sequence>PVYIAPRNPVVLCHGLYGFDVKGPERLPMLQVHYWRGIREALESIGAKVVTARVPGTGGVRERAHQLDTLLDSRLASATVNIVGHSMGGLDARYLITHIVPKTYSVASLTTVCTPHRGSPFMDWCRDYLGLGYRVDPDQLIRDFSTIWRPAAAAGNPMGDTPGAANTAAVPGVPEAILRERIDGIICRAIGGSDSGVAGGPVSAHPSIGDIDPTSVRLQEFAHFLTRLLGENASAGETSQLASLARGSTAKDDHLGRSMALLRMVYRRIMATLDTPAYACLTTDYCQRFFNPSTPNVAGVDYLSIGAHMDPGDIAGKVNPLIIPHDIIHKAEGPNDGFVSLTSAQWGHYLGSVCADHFDFTTRWRLSSVGRDFISTVMYWSDKWSSWLSHAGPGGAPAAPAAAADPPGKGPLPFGPGASSSRARFDPVDFYLRVGTILYQRGL</sequence>